<evidence type="ECO:0000313" key="2">
    <source>
        <dbReference type="Proteomes" id="UP001194696"/>
    </source>
</evidence>
<evidence type="ECO:0008006" key="3">
    <source>
        <dbReference type="Google" id="ProtNLM"/>
    </source>
</evidence>
<dbReference type="PANTHER" id="PTHR45033">
    <property type="match status" value="1"/>
</dbReference>
<comment type="caution">
    <text evidence="1">The sequence shown here is derived from an EMBL/GenBank/DDBJ whole genome shotgun (WGS) entry which is preliminary data.</text>
</comment>
<sequence length="92" mass="10325">MGGIIVSYGMTVKWEVNYDIHAVLRNIEVRGSTMGSRVEFGEMVDFVGKYKIKPVVSHVWRGLESAEEAFNVMKNGSQFGKLVLTLKDDSKL</sequence>
<evidence type="ECO:0000313" key="1">
    <source>
        <dbReference type="EMBL" id="KAG0271227.1"/>
    </source>
</evidence>
<name>A0ABQ7JH21_9FUNG</name>
<dbReference type="Proteomes" id="UP001194696">
    <property type="component" value="Unassembled WGS sequence"/>
</dbReference>
<organism evidence="1 2">
    <name type="scientific">Linnemannia gamsii</name>
    <dbReference type="NCBI Taxonomy" id="64522"/>
    <lineage>
        <taxon>Eukaryota</taxon>
        <taxon>Fungi</taxon>
        <taxon>Fungi incertae sedis</taxon>
        <taxon>Mucoromycota</taxon>
        <taxon>Mortierellomycotina</taxon>
        <taxon>Mortierellomycetes</taxon>
        <taxon>Mortierellales</taxon>
        <taxon>Mortierellaceae</taxon>
        <taxon>Linnemannia</taxon>
    </lineage>
</organism>
<dbReference type="Gene3D" id="3.40.50.720">
    <property type="entry name" value="NAD(P)-binding Rossmann-like Domain"/>
    <property type="match status" value="1"/>
</dbReference>
<protein>
    <recommendedName>
        <fullName evidence="3">Alcohol dehydrogenase</fullName>
    </recommendedName>
</protein>
<gene>
    <name evidence="1" type="ORF">BGZ96_005924</name>
</gene>
<accession>A0ABQ7JH21</accession>
<keyword evidence="2" id="KW-1185">Reference proteome</keyword>
<dbReference type="Gene3D" id="3.90.180.10">
    <property type="entry name" value="Medium-chain alcohol dehydrogenases, catalytic domain"/>
    <property type="match status" value="1"/>
</dbReference>
<proteinExistence type="predicted"/>
<dbReference type="PANTHER" id="PTHR45033:SF3">
    <property type="entry name" value="DEHYDROGENASE, PUTATIVE (AFU_ORTHOLOGUE AFUA_2G13270)-RELATED"/>
    <property type="match status" value="1"/>
</dbReference>
<dbReference type="Pfam" id="PF13602">
    <property type="entry name" value="ADH_zinc_N_2"/>
    <property type="match status" value="1"/>
</dbReference>
<dbReference type="EMBL" id="JAAAIM010002827">
    <property type="protein sequence ID" value="KAG0271227.1"/>
    <property type="molecule type" value="Genomic_DNA"/>
</dbReference>
<dbReference type="InterPro" id="IPR052711">
    <property type="entry name" value="Zinc_ADH-like"/>
</dbReference>
<reference evidence="1 2" key="1">
    <citation type="journal article" date="2020" name="Fungal Divers.">
        <title>Resolving the Mortierellaceae phylogeny through synthesis of multi-gene phylogenetics and phylogenomics.</title>
        <authorList>
            <person name="Vandepol N."/>
            <person name="Liber J."/>
            <person name="Desiro A."/>
            <person name="Na H."/>
            <person name="Kennedy M."/>
            <person name="Barry K."/>
            <person name="Grigoriev I.V."/>
            <person name="Miller A.N."/>
            <person name="O'Donnell K."/>
            <person name="Stajich J.E."/>
            <person name="Bonito G."/>
        </authorList>
    </citation>
    <scope>NUCLEOTIDE SEQUENCE [LARGE SCALE GENOMIC DNA]</scope>
    <source>
        <strain evidence="1 2">AD045</strain>
    </source>
</reference>